<reference evidence="1 2" key="1">
    <citation type="submission" date="2016-02" db="EMBL/GenBank/DDBJ databases">
        <title>Genome sequence of Halalkalicoccus paucihalophilus DSM 24557.</title>
        <authorList>
            <person name="Poehlein A."/>
            <person name="Daniel R."/>
        </authorList>
    </citation>
    <scope>NUCLEOTIDE SEQUENCE [LARGE SCALE GENOMIC DNA]</scope>
    <source>
        <strain evidence="1 2">DSM 24557</strain>
    </source>
</reference>
<dbReference type="Proteomes" id="UP000075321">
    <property type="component" value="Unassembled WGS sequence"/>
</dbReference>
<comment type="caution">
    <text evidence="1">The sequence shown here is derived from an EMBL/GenBank/DDBJ whole genome shotgun (WGS) entry which is preliminary data.</text>
</comment>
<evidence type="ECO:0000313" key="2">
    <source>
        <dbReference type="Proteomes" id="UP000075321"/>
    </source>
</evidence>
<evidence type="ECO:0000313" key="1">
    <source>
        <dbReference type="EMBL" id="KYH24723.1"/>
    </source>
</evidence>
<dbReference type="PATRIC" id="fig|1008153.3.peg.3227"/>
<sequence>MTASCNRASGWISIVRHPSTSDIANGVNGYIQSSLVEFLNQVFSGLPVSFRSSQNRSTISLFDRYHPELGGLHDIRAKSIPIDILVEMLIHSSVHDMVKHGFF</sequence>
<gene>
    <name evidence="1" type="ORF">HAPAU_30990</name>
</gene>
<name>A0A151AAT2_9EURY</name>
<accession>A0A151AAT2</accession>
<organism evidence="1 2">
    <name type="scientific">Halalkalicoccus paucihalophilus</name>
    <dbReference type="NCBI Taxonomy" id="1008153"/>
    <lineage>
        <taxon>Archaea</taxon>
        <taxon>Methanobacteriati</taxon>
        <taxon>Methanobacteriota</taxon>
        <taxon>Stenosarchaea group</taxon>
        <taxon>Halobacteria</taxon>
        <taxon>Halobacteriales</taxon>
        <taxon>Halococcaceae</taxon>
        <taxon>Halalkalicoccus</taxon>
    </lineage>
</organism>
<dbReference type="AlphaFoldDB" id="A0A151AAT2"/>
<proteinExistence type="predicted"/>
<keyword evidence="2" id="KW-1185">Reference proteome</keyword>
<protein>
    <submittedName>
        <fullName evidence="1">Uncharacterized protein</fullName>
    </submittedName>
</protein>
<dbReference type="EMBL" id="LTAZ01000012">
    <property type="protein sequence ID" value="KYH24723.1"/>
    <property type="molecule type" value="Genomic_DNA"/>
</dbReference>